<feature type="region of interest" description="Disordered" evidence="1">
    <location>
        <begin position="31"/>
        <end position="56"/>
    </location>
</feature>
<evidence type="ECO:0000313" key="3">
    <source>
        <dbReference type="Proteomes" id="UP000787635"/>
    </source>
</evidence>
<name>A0ABX1E9Z9_9PROT</name>
<feature type="compositionally biased region" description="Acidic residues" evidence="1">
    <location>
        <begin position="34"/>
        <end position="56"/>
    </location>
</feature>
<evidence type="ECO:0000256" key="1">
    <source>
        <dbReference type="SAM" id="MobiDB-lite"/>
    </source>
</evidence>
<organism evidence="2 3">
    <name type="scientific">Falsiroseomonas selenitidurans</name>
    <dbReference type="NCBI Taxonomy" id="2716335"/>
    <lineage>
        <taxon>Bacteria</taxon>
        <taxon>Pseudomonadati</taxon>
        <taxon>Pseudomonadota</taxon>
        <taxon>Alphaproteobacteria</taxon>
        <taxon>Acetobacterales</taxon>
        <taxon>Roseomonadaceae</taxon>
        <taxon>Falsiroseomonas</taxon>
    </lineage>
</organism>
<sequence length="136" mass="14513">MAEPTDDDLDLGISLETVATLVDHARAVQGTEILEPDAGEGTEPDEPADSEDELDEDSLRAAILALNDDEQAALIALALVGRGDYTAEEWDDALAQAAERENDEDAAELLLNMDNFGDLLAEGVAAFGLSIEEIER</sequence>
<dbReference type="InterPro" id="IPR022254">
    <property type="entry name" value="DUF3775"/>
</dbReference>
<proteinExistence type="predicted"/>
<accession>A0ABX1E9Z9</accession>
<keyword evidence="3" id="KW-1185">Reference proteome</keyword>
<dbReference type="RefSeq" id="WP_168034569.1">
    <property type="nucleotide sequence ID" value="NZ_JAAVNE010000056.1"/>
</dbReference>
<dbReference type="Proteomes" id="UP000787635">
    <property type="component" value="Unassembled WGS sequence"/>
</dbReference>
<evidence type="ECO:0000313" key="2">
    <source>
        <dbReference type="EMBL" id="NKC33851.1"/>
    </source>
</evidence>
<reference evidence="2 3" key="1">
    <citation type="submission" date="2020-03" db="EMBL/GenBank/DDBJ databases">
        <title>Roseomonas selenitidurans sp. nov. isolated from urban soil.</title>
        <authorList>
            <person name="Liu H."/>
        </authorList>
    </citation>
    <scope>NUCLEOTIDE SEQUENCE [LARGE SCALE GENOMIC DNA]</scope>
    <source>
        <strain evidence="2 3">BU-1</strain>
    </source>
</reference>
<dbReference type="EMBL" id="JAAVNE010000056">
    <property type="protein sequence ID" value="NKC33851.1"/>
    <property type="molecule type" value="Genomic_DNA"/>
</dbReference>
<protein>
    <submittedName>
        <fullName evidence="2">DUF3775 domain-containing protein</fullName>
    </submittedName>
</protein>
<gene>
    <name evidence="2" type="ORF">HEQ75_23520</name>
</gene>
<dbReference type="Pfam" id="PF12616">
    <property type="entry name" value="DUF3775"/>
    <property type="match status" value="1"/>
</dbReference>
<comment type="caution">
    <text evidence="2">The sequence shown here is derived from an EMBL/GenBank/DDBJ whole genome shotgun (WGS) entry which is preliminary data.</text>
</comment>